<accession>A0ABQ1MC07</accession>
<reference evidence="2" key="1">
    <citation type="journal article" date="2019" name="Int. J. Syst. Evol. Microbiol.">
        <title>The Global Catalogue of Microorganisms (GCM) 10K type strain sequencing project: providing services to taxonomists for standard genome sequencing and annotation.</title>
        <authorList>
            <consortium name="The Broad Institute Genomics Platform"/>
            <consortium name="The Broad Institute Genome Sequencing Center for Infectious Disease"/>
            <person name="Wu L."/>
            <person name="Ma J."/>
        </authorList>
    </citation>
    <scope>NUCLEOTIDE SEQUENCE [LARGE SCALE GENOMIC DNA]</scope>
    <source>
        <strain evidence="2">CCM 7132</strain>
    </source>
</reference>
<comment type="caution">
    <text evidence="1">The sequence shown here is derived from an EMBL/GenBank/DDBJ whole genome shotgun (WGS) entry which is preliminary data.</text>
</comment>
<dbReference type="Proteomes" id="UP000637769">
    <property type="component" value="Unassembled WGS sequence"/>
</dbReference>
<keyword evidence="2" id="KW-1185">Reference proteome</keyword>
<protein>
    <submittedName>
        <fullName evidence="1">Uncharacterized protein</fullName>
    </submittedName>
</protein>
<organism evidence="1 2">
    <name type="scientific">Asaia siamensis</name>
    <dbReference type="NCBI Taxonomy" id="110479"/>
    <lineage>
        <taxon>Bacteria</taxon>
        <taxon>Pseudomonadati</taxon>
        <taxon>Pseudomonadota</taxon>
        <taxon>Alphaproteobacteria</taxon>
        <taxon>Acetobacterales</taxon>
        <taxon>Acetobacteraceae</taxon>
        <taxon>Asaia</taxon>
    </lineage>
</organism>
<dbReference type="EMBL" id="BMCH01000007">
    <property type="protein sequence ID" value="GGC38199.1"/>
    <property type="molecule type" value="Genomic_DNA"/>
</dbReference>
<gene>
    <name evidence="1" type="ORF">GCM10007207_24720</name>
</gene>
<sequence>MSGSDGEAAQIISIKIHITLKIVERRRLFCEFFHENTQLYLKKDTYRELICISLQEIELYYFSEIIVIH</sequence>
<proteinExistence type="predicted"/>
<name>A0ABQ1MC07_9PROT</name>
<evidence type="ECO:0000313" key="1">
    <source>
        <dbReference type="EMBL" id="GGC38199.1"/>
    </source>
</evidence>
<evidence type="ECO:0000313" key="2">
    <source>
        <dbReference type="Proteomes" id="UP000637769"/>
    </source>
</evidence>